<dbReference type="AlphaFoldDB" id="A0A382BQN2"/>
<dbReference type="Pfam" id="PF09565">
    <property type="entry name" value="RE_NgoFVII"/>
    <property type="match status" value="1"/>
</dbReference>
<dbReference type="Pfam" id="PF20731">
    <property type="entry name" value="RE_NgoFVII_C"/>
    <property type="match status" value="1"/>
</dbReference>
<dbReference type="EMBL" id="UINC01030933">
    <property type="protein sequence ID" value="SVB16148.1"/>
    <property type="molecule type" value="Genomic_DNA"/>
</dbReference>
<feature type="domain" description="Restriction endonuclease type II NgoFVII C-terminal B3-like DNA-binding" evidence="2">
    <location>
        <begin position="171"/>
        <end position="302"/>
    </location>
</feature>
<sequence>MITGGLYEHALLAPEREGADTLYVVSGYASATFVFKHLRELEHAKVNLIIGMLGTRDHIAFLDIMRKYEGRFCAYYLDSPPPVHSKMFAWYDGDNPAFGFAGSANYSQSGFDEHKQVNQLSPENPIEIKLFYDDLLTRSTSINDFEFEYEVVPIAGSDAPPGGLVWVTEGETVTISFLSRRGDLPEKSGLNWGMPDGTSRRPFREPRDRASYDQAYLRIPQGAQYEGFLPNKGFTFSLITDDGKSLDCTVQQDSRKAVSTTYDNSELGRYFRRRLGVELGDPVQKDDLVKYGRTDFTLRKIDEETFFLDFSIKRNPRRLEGLV</sequence>
<dbReference type="CDD" id="cd09117">
    <property type="entry name" value="PLDc_Bfil_DEXD_like"/>
    <property type="match status" value="1"/>
</dbReference>
<organism evidence="3">
    <name type="scientific">marine metagenome</name>
    <dbReference type="NCBI Taxonomy" id="408172"/>
    <lineage>
        <taxon>unclassified sequences</taxon>
        <taxon>metagenomes</taxon>
        <taxon>ecological metagenomes</taxon>
    </lineage>
</organism>
<evidence type="ECO:0000313" key="3">
    <source>
        <dbReference type="EMBL" id="SVB16148.1"/>
    </source>
</evidence>
<dbReference type="InterPro" id="IPR019065">
    <property type="entry name" value="RE_NgoFVII_N"/>
</dbReference>
<accession>A0A382BQN2</accession>
<evidence type="ECO:0000259" key="2">
    <source>
        <dbReference type="Pfam" id="PF20731"/>
    </source>
</evidence>
<evidence type="ECO:0000259" key="1">
    <source>
        <dbReference type="Pfam" id="PF09565"/>
    </source>
</evidence>
<feature type="domain" description="Restriction endonuclease type II NgoFVII N-terminal" evidence="1">
    <location>
        <begin position="6"/>
        <end position="142"/>
    </location>
</feature>
<dbReference type="InterPro" id="IPR048923">
    <property type="entry name" value="RE_NgoFVII_C"/>
</dbReference>
<protein>
    <submittedName>
        <fullName evidence="3">Uncharacterized protein</fullName>
    </submittedName>
</protein>
<reference evidence="3" key="1">
    <citation type="submission" date="2018-05" db="EMBL/GenBank/DDBJ databases">
        <authorList>
            <person name="Lanie J.A."/>
            <person name="Ng W.-L."/>
            <person name="Kazmierczak K.M."/>
            <person name="Andrzejewski T.M."/>
            <person name="Davidsen T.M."/>
            <person name="Wayne K.J."/>
            <person name="Tettelin H."/>
            <person name="Glass J.I."/>
            <person name="Rusch D."/>
            <person name="Podicherti R."/>
            <person name="Tsui H.-C.T."/>
            <person name="Winkler M.E."/>
        </authorList>
    </citation>
    <scope>NUCLEOTIDE SEQUENCE</scope>
</reference>
<proteinExistence type="predicted"/>
<dbReference type="Gene3D" id="3.30.870.10">
    <property type="entry name" value="Endonuclease Chain A"/>
    <property type="match status" value="1"/>
</dbReference>
<gene>
    <name evidence="3" type="ORF">METZ01_LOCUS169002</name>
</gene>
<name>A0A382BQN2_9ZZZZ</name>